<dbReference type="Proteomes" id="UP001500466">
    <property type="component" value="Unassembled WGS sequence"/>
</dbReference>
<evidence type="ECO:0000313" key="2">
    <source>
        <dbReference type="Proteomes" id="UP001500466"/>
    </source>
</evidence>
<keyword evidence="2" id="KW-1185">Reference proteome</keyword>
<name>A0ABP9ICQ9_9ACTN</name>
<sequence>MWEQVGQVSRERFEQLVAQAGELVEQVTRSQLELGDMALEIEPIQAPDDARPASGVEVFTLVSVIAMFAYKSLQKSGRGISLVWVGCCVSSRCG</sequence>
<organism evidence="1 2">
    <name type="scientific">Yinghuangia aomiensis</name>
    <dbReference type="NCBI Taxonomy" id="676205"/>
    <lineage>
        <taxon>Bacteria</taxon>
        <taxon>Bacillati</taxon>
        <taxon>Actinomycetota</taxon>
        <taxon>Actinomycetes</taxon>
        <taxon>Kitasatosporales</taxon>
        <taxon>Streptomycetaceae</taxon>
        <taxon>Yinghuangia</taxon>
    </lineage>
</organism>
<reference evidence="2" key="1">
    <citation type="journal article" date="2019" name="Int. J. Syst. Evol. Microbiol.">
        <title>The Global Catalogue of Microorganisms (GCM) 10K type strain sequencing project: providing services to taxonomists for standard genome sequencing and annotation.</title>
        <authorList>
            <consortium name="The Broad Institute Genomics Platform"/>
            <consortium name="The Broad Institute Genome Sequencing Center for Infectious Disease"/>
            <person name="Wu L."/>
            <person name="Ma J."/>
        </authorList>
    </citation>
    <scope>NUCLEOTIDE SEQUENCE [LARGE SCALE GENOMIC DNA]</scope>
    <source>
        <strain evidence="2">JCM 17986</strain>
    </source>
</reference>
<dbReference type="RefSeq" id="WP_345680757.1">
    <property type="nucleotide sequence ID" value="NZ_BAABHS010000053.1"/>
</dbReference>
<gene>
    <name evidence="1" type="ORF">GCM10023205_79500</name>
</gene>
<dbReference type="EMBL" id="BAABHS010000053">
    <property type="protein sequence ID" value="GAA4994728.1"/>
    <property type="molecule type" value="Genomic_DNA"/>
</dbReference>
<proteinExistence type="predicted"/>
<accession>A0ABP9ICQ9</accession>
<protein>
    <submittedName>
        <fullName evidence="1">Uncharacterized protein</fullName>
    </submittedName>
</protein>
<evidence type="ECO:0000313" key="1">
    <source>
        <dbReference type="EMBL" id="GAA4994728.1"/>
    </source>
</evidence>
<comment type="caution">
    <text evidence="1">The sequence shown here is derived from an EMBL/GenBank/DDBJ whole genome shotgun (WGS) entry which is preliminary data.</text>
</comment>